<dbReference type="InterPro" id="IPR011701">
    <property type="entry name" value="MFS"/>
</dbReference>
<dbReference type="AlphaFoldDB" id="A0A4R7HVR6"/>
<feature type="transmembrane region" description="Helical" evidence="5">
    <location>
        <begin position="191"/>
        <end position="211"/>
    </location>
</feature>
<feature type="transmembrane region" description="Helical" evidence="5">
    <location>
        <begin position="281"/>
        <end position="302"/>
    </location>
</feature>
<dbReference type="GO" id="GO:0022857">
    <property type="term" value="F:transmembrane transporter activity"/>
    <property type="evidence" value="ECO:0007669"/>
    <property type="project" value="InterPro"/>
</dbReference>
<feature type="transmembrane region" description="Helical" evidence="5">
    <location>
        <begin position="59"/>
        <end position="78"/>
    </location>
</feature>
<dbReference type="PANTHER" id="PTHR23521:SF3">
    <property type="entry name" value="MFS TRANSPORTER"/>
    <property type="match status" value="1"/>
</dbReference>
<evidence type="ECO:0000256" key="4">
    <source>
        <dbReference type="ARBA" id="ARBA00023136"/>
    </source>
</evidence>
<dbReference type="Gene3D" id="1.20.1250.20">
    <property type="entry name" value="MFS general substrate transporter like domains"/>
    <property type="match status" value="2"/>
</dbReference>
<feature type="domain" description="Major facilitator superfamily (MFS) profile" evidence="6">
    <location>
        <begin position="1"/>
        <end position="372"/>
    </location>
</feature>
<evidence type="ECO:0000313" key="8">
    <source>
        <dbReference type="Proteomes" id="UP000294558"/>
    </source>
</evidence>
<evidence type="ECO:0000259" key="6">
    <source>
        <dbReference type="PROSITE" id="PS50850"/>
    </source>
</evidence>
<feature type="transmembrane region" description="Helical" evidence="5">
    <location>
        <begin position="344"/>
        <end position="364"/>
    </location>
</feature>
<feature type="transmembrane region" description="Helical" evidence="5">
    <location>
        <begin position="28"/>
        <end position="52"/>
    </location>
</feature>
<organism evidence="7 8">
    <name type="scientific">Ilumatobacter fluminis</name>
    <dbReference type="NCBI Taxonomy" id="467091"/>
    <lineage>
        <taxon>Bacteria</taxon>
        <taxon>Bacillati</taxon>
        <taxon>Actinomycetota</taxon>
        <taxon>Acidimicrobiia</taxon>
        <taxon>Acidimicrobiales</taxon>
        <taxon>Ilumatobacteraceae</taxon>
        <taxon>Ilumatobacter</taxon>
    </lineage>
</organism>
<dbReference type="InterPro" id="IPR036259">
    <property type="entry name" value="MFS_trans_sf"/>
</dbReference>
<dbReference type="InterPro" id="IPR020846">
    <property type="entry name" value="MFS_dom"/>
</dbReference>
<gene>
    <name evidence="7" type="ORF">BDK89_0504</name>
</gene>
<dbReference type="OrthoDB" id="9781976at2"/>
<keyword evidence="2 5" id="KW-0812">Transmembrane</keyword>
<dbReference type="PROSITE" id="PS50850">
    <property type="entry name" value="MFS"/>
    <property type="match status" value="1"/>
</dbReference>
<feature type="transmembrane region" description="Helical" evidence="5">
    <location>
        <begin position="84"/>
        <end position="103"/>
    </location>
</feature>
<dbReference type="PANTHER" id="PTHR23521">
    <property type="entry name" value="TRANSPORTER MFS SUPERFAMILY"/>
    <property type="match status" value="1"/>
</dbReference>
<sequence length="381" mass="39500">MLAMTTWFSTSAVLPTLTDRWALSTGSASVLIIVLQLGFVVGALVSAALGLADRIAPPTLVLGAALLAAAANAAIVLADAYAPAVALRFLTGVFLAGVYPPAMKLVASWFRAGRGFAMGVLIAALTVGSAAPHLVNAVGGADWDSVLVATSLLTVLGGGIVGVFVAVGPFPFPATDFRWREAWVALRDRDVRISTVAYFGHMWELYAMWAWVPLFLADRFDADGSGLDPSAVAFVVIAAGAVGSVIAGRWGDRVGKARAAMAAMLMSGTIALIIGAPGIPLSVIVVLAVLWGVSVVADSAQFSAIVSERCDQRFVGTALTVQLALGFLLTVATIWIVPWLRDHVSWWAAFAVLAPGPLLGAWALRRLGPADSVDDGSPPTA</sequence>
<accession>A0A4R7HVR6</accession>
<dbReference type="GO" id="GO:0005886">
    <property type="term" value="C:plasma membrane"/>
    <property type="evidence" value="ECO:0007669"/>
    <property type="project" value="UniProtKB-SubCell"/>
</dbReference>
<feature type="transmembrane region" description="Helical" evidence="5">
    <location>
        <begin position="115"/>
        <end position="135"/>
    </location>
</feature>
<keyword evidence="3 5" id="KW-1133">Transmembrane helix</keyword>
<dbReference type="EMBL" id="SOAU01000001">
    <property type="protein sequence ID" value="TDT14945.1"/>
    <property type="molecule type" value="Genomic_DNA"/>
</dbReference>
<feature type="transmembrane region" description="Helical" evidence="5">
    <location>
        <begin position="147"/>
        <end position="170"/>
    </location>
</feature>
<keyword evidence="8" id="KW-1185">Reference proteome</keyword>
<protein>
    <submittedName>
        <fullName evidence="7">Putative MFS family arabinose efflux permease</fullName>
    </submittedName>
</protein>
<evidence type="ECO:0000256" key="5">
    <source>
        <dbReference type="SAM" id="Phobius"/>
    </source>
</evidence>
<evidence type="ECO:0000256" key="1">
    <source>
        <dbReference type="ARBA" id="ARBA00004651"/>
    </source>
</evidence>
<proteinExistence type="predicted"/>
<dbReference type="Proteomes" id="UP000294558">
    <property type="component" value="Unassembled WGS sequence"/>
</dbReference>
<comment type="caution">
    <text evidence="7">The sequence shown here is derived from an EMBL/GenBank/DDBJ whole genome shotgun (WGS) entry which is preliminary data.</text>
</comment>
<dbReference type="Pfam" id="PF07690">
    <property type="entry name" value="MFS_1"/>
    <property type="match status" value="1"/>
</dbReference>
<feature type="transmembrane region" description="Helical" evidence="5">
    <location>
        <begin position="314"/>
        <end position="338"/>
    </location>
</feature>
<comment type="subcellular location">
    <subcellularLocation>
        <location evidence="1">Cell membrane</location>
        <topology evidence="1">Multi-pass membrane protein</topology>
    </subcellularLocation>
</comment>
<evidence type="ECO:0000313" key="7">
    <source>
        <dbReference type="EMBL" id="TDT14945.1"/>
    </source>
</evidence>
<evidence type="ECO:0000256" key="3">
    <source>
        <dbReference type="ARBA" id="ARBA00022989"/>
    </source>
</evidence>
<name>A0A4R7HVR6_9ACTN</name>
<evidence type="ECO:0000256" key="2">
    <source>
        <dbReference type="ARBA" id="ARBA00022692"/>
    </source>
</evidence>
<reference evidence="7 8" key="1">
    <citation type="submission" date="2019-03" db="EMBL/GenBank/DDBJ databases">
        <title>Sequencing the genomes of 1000 actinobacteria strains.</title>
        <authorList>
            <person name="Klenk H.-P."/>
        </authorList>
    </citation>
    <scope>NUCLEOTIDE SEQUENCE [LARGE SCALE GENOMIC DNA]</scope>
    <source>
        <strain evidence="7 8">DSM 18936</strain>
    </source>
</reference>
<keyword evidence="4 5" id="KW-0472">Membrane</keyword>
<dbReference type="SUPFAM" id="SSF103473">
    <property type="entry name" value="MFS general substrate transporter"/>
    <property type="match status" value="1"/>
</dbReference>
<feature type="transmembrane region" description="Helical" evidence="5">
    <location>
        <begin position="231"/>
        <end position="250"/>
    </location>
</feature>